<evidence type="ECO:0000259" key="9">
    <source>
        <dbReference type="Pfam" id="PF00125"/>
    </source>
</evidence>
<keyword evidence="11" id="KW-1185">Reference proteome</keyword>
<dbReference type="AlphaFoldDB" id="A0A4X2LTE3"/>
<dbReference type="Gene3D" id="1.10.20.10">
    <property type="entry name" value="Histone, subunit A"/>
    <property type="match status" value="1"/>
</dbReference>
<dbReference type="GO" id="GO:0046982">
    <property type="term" value="F:protein heterodimerization activity"/>
    <property type="evidence" value="ECO:0007669"/>
    <property type="project" value="InterPro"/>
</dbReference>
<evidence type="ECO:0000256" key="2">
    <source>
        <dbReference type="ARBA" id="ARBA00004286"/>
    </source>
</evidence>
<dbReference type="PANTHER" id="PTHR45810">
    <property type="entry name" value="HISTONE H3.2"/>
    <property type="match status" value="1"/>
</dbReference>
<gene>
    <name evidence="10" type="primary">CENPA</name>
</gene>
<accession>A0A4X2LTE3</accession>
<dbReference type="Pfam" id="PF00125">
    <property type="entry name" value="Histone"/>
    <property type="match status" value="1"/>
</dbReference>
<dbReference type="GO" id="GO:0005654">
    <property type="term" value="C:nucleoplasm"/>
    <property type="evidence" value="ECO:0007669"/>
    <property type="project" value="Ensembl"/>
</dbReference>
<dbReference type="GO" id="GO:0043505">
    <property type="term" value="C:CENP-A containing nucleosome"/>
    <property type="evidence" value="ECO:0007669"/>
    <property type="project" value="Ensembl"/>
</dbReference>
<proteinExistence type="inferred from homology"/>
<dbReference type="Proteomes" id="UP000314987">
    <property type="component" value="Unassembled WGS sequence"/>
</dbReference>
<name>A0A4X2LTE3_VOMUR</name>
<dbReference type="PROSITE" id="PS00959">
    <property type="entry name" value="HISTONE_H3_2"/>
    <property type="match status" value="1"/>
</dbReference>
<keyword evidence="4" id="KW-0158">Chromosome</keyword>
<dbReference type="GO" id="GO:0005721">
    <property type="term" value="C:pericentric heterochromatin"/>
    <property type="evidence" value="ECO:0007669"/>
    <property type="project" value="Ensembl"/>
</dbReference>
<evidence type="ECO:0000256" key="5">
    <source>
        <dbReference type="ARBA" id="ARBA00023125"/>
    </source>
</evidence>
<dbReference type="GO" id="GO:0000779">
    <property type="term" value="C:condensed chromosome, centromeric region"/>
    <property type="evidence" value="ECO:0007669"/>
    <property type="project" value="Ensembl"/>
</dbReference>
<dbReference type="GO" id="GO:0034080">
    <property type="term" value="P:CENP-A containing chromatin assembly"/>
    <property type="evidence" value="ECO:0007669"/>
    <property type="project" value="Ensembl"/>
</dbReference>
<evidence type="ECO:0000256" key="4">
    <source>
        <dbReference type="ARBA" id="ARBA00022454"/>
    </source>
</evidence>
<evidence type="ECO:0000313" key="10">
    <source>
        <dbReference type="Ensembl" id="ENSVURP00010027383.1"/>
    </source>
</evidence>
<dbReference type="GO" id="GO:0000132">
    <property type="term" value="P:establishment of mitotic spindle orientation"/>
    <property type="evidence" value="ECO:0007669"/>
    <property type="project" value="Ensembl"/>
</dbReference>
<dbReference type="PRINTS" id="PR00622">
    <property type="entry name" value="HISTONEH3"/>
</dbReference>
<keyword evidence="5" id="KW-0238">DNA-binding</keyword>
<dbReference type="InterPro" id="IPR000164">
    <property type="entry name" value="Histone_H3/CENP-A"/>
</dbReference>
<feature type="domain" description="Core Histone H2A/H2B/H3" evidence="9">
    <location>
        <begin position="56"/>
        <end position="143"/>
    </location>
</feature>
<dbReference type="GeneTree" id="ENSGT01150000287000"/>
<dbReference type="FunFam" id="1.10.20.10:FF:000085">
    <property type="entry name" value="Histone H3.2"/>
    <property type="match status" value="1"/>
</dbReference>
<feature type="region of interest" description="Disordered" evidence="8">
    <location>
        <begin position="1"/>
        <end position="54"/>
    </location>
</feature>
<evidence type="ECO:0000256" key="6">
    <source>
        <dbReference type="ARBA" id="ARBA00023242"/>
    </source>
</evidence>
<dbReference type="InterPro" id="IPR009072">
    <property type="entry name" value="Histone-fold"/>
</dbReference>
<dbReference type="InterPro" id="IPR007125">
    <property type="entry name" value="H2A/H2B/H3"/>
</dbReference>
<evidence type="ECO:0000256" key="8">
    <source>
        <dbReference type="SAM" id="MobiDB-lite"/>
    </source>
</evidence>
<dbReference type="Ensembl" id="ENSVURT00010031187.1">
    <property type="protein sequence ID" value="ENSVURP00010027383.1"/>
    <property type="gene ID" value="ENSVURG00010020960.1"/>
</dbReference>
<evidence type="ECO:0000313" key="11">
    <source>
        <dbReference type="Proteomes" id="UP000314987"/>
    </source>
</evidence>
<dbReference type="SUPFAM" id="SSF47113">
    <property type="entry name" value="Histone-fold"/>
    <property type="match status" value="1"/>
</dbReference>
<reference evidence="11" key="1">
    <citation type="submission" date="2018-12" db="EMBL/GenBank/DDBJ databases">
        <authorList>
            <person name="Yazar S."/>
        </authorList>
    </citation>
    <scope>NUCLEOTIDE SEQUENCE [LARGE SCALE GENOMIC DNA]</scope>
</reference>
<dbReference type="STRING" id="29139.ENSVURP00010027383"/>
<dbReference type="GO" id="GO:0000281">
    <property type="term" value="P:mitotic cytokinesis"/>
    <property type="evidence" value="ECO:0007669"/>
    <property type="project" value="Ensembl"/>
</dbReference>
<dbReference type="GO" id="GO:0030527">
    <property type="term" value="F:structural constituent of chromatin"/>
    <property type="evidence" value="ECO:0007669"/>
    <property type="project" value="InterPro"/>
</dbReference>
<comment type="similarity">
    <text evidence="3">Belongs to the histone H3 family.</text>
</comment>
<dbReference type="GO" id="GO:0003677">
    <property type="term" value="F:DNA binding"/>
    <property type="evidence" value="ECO:0007669"/>
    <property type="project" value="UniProtKB-KW"/>
</dbReference>
<reference evidence="10" key="2">
    <citation type="submission" date="2025-08" db="UniProtKB">
        <authorList>
            <consortium name="Ensembl"/>
        </authorList>
    </citation>
    <scope>IDENTIFICATION</scope>
</reference>
<comment type="subcellular location">
    <subcellularLocation>
        <location evidence="2">Chromosome</location>
    </subcellularLocation>
    <subcellularLocation>
        <location evidence="1">Nucleus</location>
    </subcellularLocation>
</comment>
<dbReference type="SMART" id="SM00428">
    <property type="entry name" value="H3"/>
    <property type="match status" value="1"/>
</dbReference>
<feature type="compositionally biased region" description="Basic and acidic residues" evidence="8">
    <location>
        <begin position="1"/>
        <end position="10"/>
    </location>
</feature>
<protein>
    <submittedName>
        <fullName evidence="10">Centromere protein A</fullName>
    </submittedName>
</protein>
<reference evidence="10" key="3">
    <citation type="submission" date="2025-09" db="UniProtKB">
        <authorList>
            <consortium name="Ensembl"/>
        </authorList>
    </citation>
    <scope>IDENTIFICATION</scope>
</reference>
<keyword evidence="6" id="KW-0539">Nucleus</keyword>
<keyword evidence="7" id="KW-0544">Nucleosome core</keyword>
<dbReference type="GO" id="GO:0071459">
    <property type="term" value="P:protein localization to chromosome, centromeric region"/>
    <property type="evidence" value="ECO:0007669"/>
    <property type="project" value="Ensembl"/>
</dbReference>
<evidence type="ECO:0000256" key="3">
    <source>
        <dbReference type="ARBA" id="ARBA00010343"/>
    </source>
</evidence>
<organism evidence="10 11">
    <name type="scientific">Vombatus ursinus</name>
    <name type="common">Common wombat</name>
    <dbReference type="NCBI Taxonomy" id="29139"/>
    <lineage>
        <taxon>Eukaryota</taxon>
        <taxon>Metazoa</taxon>
        <taxon>Chordata</taxon>
        <taxon>Craniata</taxon>
        <taxon>Vertebrata</taxon>
        <taxon>Euteleostomi</taxon>
        <taxon>Mammalia</taxon>
        <taxon>Metatheria</taxon>
        <taxon>Diprotodontia</taxon>
        <taxon>Vombatidae</taxon>
        <taxon>Vombatus</taxon>
    </lineage>
</organism>
<sequence length="151" mass="16972">LRVRGTESKHSLPCPPPASPGSALSSDPLPSPGLPRALQTAGSSRRRRRFPGGPSHRILREIRKLQKSTNLLIRKAPFGRLVREICLRYTRGVDFYWQSQALLALQEAAEAFITHLFEDAYLLAIHARRVTLYPKDIQLARRIRGLQEGLG</sequence>
<evidence type="ECO:0000256" key="1">
    <source>
        <dbReference type="ARBA" id="ARBA00004123"/>
    </source>
</evidence>
<dbReference type="CDD" id="cd22911">
    <property type="entry name" value="HFD_H3"/>
    <property type="match status" value="1"/>
</dbReference>
<evidence type="ECO:0000256" key="7">
    <source>
        <dbReference type="ARBA" id="ARBA00023269"/>
    </source>
</evidence>